<protein>
    <recommendedName>
        <fullName evidence="3">Centromere-binding protein ParB C-terminal domain-containing protein</fullName>
    </recommendedName>
</protein>
<sequence length="69" mass="7199">MVTIPFDSDATRAAVTAAAQAVAAYADRHAITITAEQCEDLAQTLIGQYQAFEAGVRYATPPPSSEPGT</sequence>
<keyword evidence="2" id="KW-1185">Reference proteome</keyword>
<evidence type="ECO:0000313" key="2">
    <source>
        <dbReference type="Proteomes" id="UP001589867"/>
    </source>
</evidence>
<dbReference type="RefSeq" id="WP_377245211.1">
    <property type="nucleotide sequence ID" value="NZ_JBHLUH010000004.1"/>
</dbReference>
<accession>A0ABV6LWH9</accession>
<dbReference type="EMBL" id="JBHLUH010000004">
    <property type="protein sequence ID" value="MFC0526755.1"/>
    <property type="molecule type" value="Genomic_DNA"/>
</dbReference>
<evidence type="ECO:0000313" key="1">
    <source>
        <dbReference type="EMBL" id="MFC0526755.1"/>
    </source>
</evidence>
<reference evidence="1 2" key="1">
    <citation type="submission" date="2024-09" db="EMBL/GenBank/DDBJ databases">
        <authorList>
            <person name="Sun Q."/>
            <person name="Mori K."/>
        </authorList>
    </citation>
    <scope>NUCLEOTIDE SEQUENCE [LARGE SCALE GENOMIC DNA]</scope>
    <source>
        <strain evidence="1 2">TBRC 3947</strain>
    </source>
</reference>
<dbReference type="Proteomes" id="UP001589867">
    <property type="component" value="Unassembled WGS sequence"/>
</dbReference>
<comment type="caution">
    <text evidence="1">The sequence shown here is derived from an EMBL/GenBank/DDBJ whole genome shotgun (WGS) entry which is preliminary data.</text>
</comment>
<name>A0ABV6LWH9_9ACTN</name>
<evidence type="ECO:0008006" key="3">
    <source>
        <dbReference type="Google" id="ProtNLM"/>
    </source>
</evidence>
<proteinExistence type="predicted"/>
<gene>
    <name evidence="1" type="ORF">ACFFIA_03695</name>
</gene>
<organism evidence="1 2">
    <name type="scientific">Phytohabitans kaempferiae</name>
    <dbReference type="NCBI Taxonomy" id="1620943"/>
    <lineage>
        <taxon>Bacteria</taxon>
        <taxon>Bacillati</taxon>
        <taxon>Actinomycetota</taxon>
        <taxon>Actinomycetes</taxon>
        <taxon>Micromonosporales</taxon>
        <taxon>Micromonosporaceae</taxon>
    </lineage>
</organism>